<evidence type="ECO:0000259" key="14">
    <source>
        <dbReference type="PROSITE" id="PS50026"/>
    </source>
</evidence>
<organism evidence="17 18">
    <name type="scientific">Mastacembelus armatus</name>
    <name type="common">zig-zag eel</name>
    <dbReference type="NCBI Taxonomy" id="205130"/>
    <lineage>
        <taxon>Eukaryota</taxon>
        <taxon>Metazoa</taxon>
        <taxon>Chordata</taxon>
        <taxon>Craniata</taxon>
        <taxon>Vertebrata</taxon>
        <taxon>Euteleostomi</taxon>
        <taxon>Actinopterygii</taxon>
        <taxon>Neopterygii</taxon>
        <taxon>Teleostei</taxon>
        <taxon>Neoteleostei</taxon>
        <taxon>Acanthomorphata</taxon>
        <taxon>Anabantaria</taxon>
        <taxon>Synbranchiformes</taxon>
        <taxon>Mastacembelidae</taxon>
        <taxon>Mastacembelus</taxon>
    </lineage>
</organism>
<dbReference type="InterPro" id="IPR016186">
    <property type="entry name" value="C-type_lectin-like/link_sf"/>
</dbReference>
<feature type="disulfide bond" evidence="10">
    <location>
        <begin position="185"/>
        <end position="202"/>
    </location>
</feature>
<feature type="domain" description="EGF-like" evidence="14">
    <location>
        <begin position="737"/>
        <end position="777"/>
    </location>
</feature>
<dbReference type="GO" id="GO:0042632">
    <property type="term" value="P:cholesterol homeostasis"/>
    <property type="evidence" value="ECO:0007669"/>
    <property type="project" value="Ensembl"/>
</dbReference>
<feature type="disulfide bond" evidence="11">
    <location>
        <begin position="2078"/>
        <end position="2099"/>
    </location>
</feature>
<evidence type="ECO:0000256" key="5">
    <source>
        <dbReference type="ARBA" id="ARBA00023136"/>
    </source>
</evidence>
<comment type="subcellular location">
    <subcellularLocation>
        <location evidence="1">Membrane</location>
        <topology evidence="1">Single-pass type I membrane protein</topology>
    </subcellularLocation>
</comment>
<keyword evidence="8" id="KW-0325">Glycoprotein</keyword>
<feature type="domain" description="FAS1" evidence="15">
    <location>
        <begin position="346"/>
        <end position="476"/>
    </location>
</feature>
<evidence type="ECO:0000256" key="11">
    <source>
        <dbReference type="PROSITE-ProRule" id="PRU00323"/>
    </source>
</evidence>
<dbReference type="PROSITE" id="PS01241">
    <property type="entry name" value="LINK_1"/>
    <property type="match status" value="1"/>
</dbReference>
<evidence type="ECO:0000256" key="2">
    <source>
        <dbReference type="ARBA" id="ARBA00022536"/>
    </source>
</evidence>
<dbReference type="FunFam" id="3.10.100.10:FF:000001">
    <property type="entry name" value="Hyaluronan proteoglycan link protein 1"/>
    <property type="match status" value="1"/>
</dbReference>
<dbReference type="PROSITE" id="PS50213">
    <property type="entry name" value="FAS1"/>
    <property type="match status" value="7"/>
</dbReference>
<dbReference type="SMART" id="SM00445">
    <property type="entry name" value="LINK"/>
    <property type="match status" value="1"/>
</dbReference>
<dbReference type="SMART" id="SM00554">
    <property type="entry name" value="FAS1"/>
    <property type="match status" value="7"/>
</dbReference>
<feature type="domain" description="EGF-like" evidence="14">
    <location>
        <begin position="821"/>
        <end position="863"/>
    </location>
</feature>
<dbReference type="GO" id="GO:0090118">
    <property type="term" value="P:receptor-mediated endocytosis involved in cholesterol transport"/>
    <property type="evidence" value="ECO:0007669"/>
    <property type="project" value="Ensembl"/>
</dbReference>
<dbReference type="InterPro" id="IPR000742">
    <property type="entry name" value="EGF"/>
</dbReference>
<dbReference type="GO" id="GO:0034383">
    <property type="term" value="P:low-density lipoprotein particle clearance"/>
    <property type="evidence" value="ECO:0007669"/>
    <property type="project" value="Ensembl"/>
</dbReference>
<feature type="domain" description="EGF-like" evidence="14">
    <location>
        <begin position="1792"/>
        <end position="1832"/>
    </location>
</feature>
<dbReference type="PROSITE" id="PS50026">
    <property type="entry name" value="EGF_3"/>
    <property type="match status" value="18"/>
</dbReference>
<dbReference type="Pfam" id="PF24887">
    <property type="entry name" value="EGF_STAB1-2"/>
    <property type="match status" value="2"/>
</dbReference>
<dbReference type="Pfam" id="PF00193">
    <property type="entry name" value="Xlink"/>
    <property type="match status" value="1"/>
</dbReference>
<evidence type="ECO:0000256" key="13">
    <source>
        <dbReference type="SAM" id="SignalP"/>
    </source>
</evidence>
<evidence type="ECO:0000256" key="12">
    <source>
        <dbReference type="SAM" id="Phobius"/>
    </source>
</evidence>
<evidence type="ECO:0000256" key="7">
    <source>
        <dbReference type="ARBA" id="ARBA00023170"/>
    </source>
</evidence>
<keyword evidence="9" id="KW-0424">Laminin EGF-like domain</keyword>
<evidence type="ECO:0000313" key="17">
    <source>
        <dbReference type="Ensembl" id="ENSMAMP00000031121.2"/>
    </source>
</evidence>
<dbReference type="Proteomes" id="UP000261640">
    <property type="component" value="Unplaced"/>
</dbReference>
<feature type="domain" description="FAS1" evidence="15">
    <location>
        <begin position="488"/>
        <end position="579"/>
    </location>
</feature>
<feature type="transmembrane region" description="Helical" evidence="12">
    <location>
        <begin position="2296"/>
        <end position="2320"/>
    </location>
</feature>
<dbReference type="Gene3D" id="2.10.25.10">
    <property type="entry name" value="Laminin"/>
    <property type="match status" value="15"/>
</dbReference>
<evidence type="ECO:0000256" key="8">
    <source>
        <dbReference type="ARBA" id="ARBA00023180"/>
    </source>
</evidence>
<dbReference type="GO" id="GO:0150024">
    <property type="term" value="P:oxidised low-density lipoprotein particle clearance"/>
    <property type="evidence" value="ECO:0007669"/>
    <property type="project" value="Ensembl"/>
</dbReference>
<feature type="domain" description="FAS1" evidence="15">
    <location>
        <begin position="1492"/>
        <end position="1564"/>
    </location>
</feature>
<feature type="domain" description="EGF-like" evidence="14">
    <location>
        <begin position="1319"/>
        <end position="1357"/>
    </location>
</feature>
<keyword evidence="3 12" id="KW-0812">Transmembrane</keyword>
<dbReference type="SUPFAM" id="SSF57196">
    <property type="entry name" value="EGF/Laminin"/>
    <property type="match status" value="3"/>
</dbReference>
<dbReference type="Ensembl" id="ENSMAMT00000031930.2">
    <property type="protein sequence ID" value="ENSMAMP00000031121.2"/>
    <property type="gene ID" value="ENSMAMG00000020926.2"/>
</dbReference>
<proteinExistence type="predicted"/>
<feature type="disulfide bond" evidence="10">
    <location>
        <begin position="1263"/>
        <end position="1272"/>
    </location>
</feature>
<evidence type="ECO:0000256" key="6">
    <source>
        <dbReference type="ARBA" id="ARBA00023157"/>
    </source>
</evidence>
<keyword evidence="5 12" id="KW-0472">Membrane</keyword>
<dbReference type="PANTHER" id="PTHR24038:SF0">
    <property type="entry name" value="STABILIN-2"/>
    <property type="match status" value="1"/>
</dbReference>
<evidence type="ECO:0000256" key="9">
    <source>
        <dbReference type="ARBA" id="ARBA00023292"/>
    </source>
</evidence>
<dbReference type="Pfam" id="PF02469">
    <property type="entry name" value="Fasciclin"/>
    <property type="match status" value="6"/>
</dbReference>
<dbReference type="InParanoid" id="A0A3Q3N6N6"/>
<feature type="domain" description="EGF-like" evidence="14">
    <location>
        <begin position="647"/>
        <end position="687"/>
    </location>
</feature>
<dbReference type="FunCoup" id="A0A3Q3N6N6">
    <property type="interactions" value="623"/>
</dbReference>
<dbReference type="STRING" id="205130.ENSMAMP00000031121"/>
<dbReference type="InterPro" id="IPR002049">
    <property type="entry name" value="LE_dom"/>
</dbReference>
<dbReference type="SMART" id="SM00179">
    <property type="entry name" value="EGF_CA"/>
    <property type="match status" value="9"/>
</dbReference>
<dbReference type="GO" id="GO:0007155">
    <property type="term" value="P:cell adhesion"/>
    <property type="evidence" value="ECO:0007669"/>
    <property type="project" value="InterPro"/>
</dbReference>
<feature type="domain" description="EGF-like" evidence="14">
    <location>
        <begin position="1957"/>
        <end position="1999"/>
    </location>
</feature>
<dbReference type="GO" id="GO:0016020">
    <property type="term" value="C:membrane"/>
    <property type="evidence" value="ECO:0007669"/>
    <property type="project" value="UniProtKB-SubCell"/>
</dbReference>
<evidence type="ECO:0000256" key="10">
    <source>
        <dbReference type="PROSITE-ProRule" id="PRU00076"/>
    </source>
</evidence>
<dbReference type="SUPFAM" id="SSF56436">
    <property type="entry name" value="C-type lectin-like"/>
    <property type="match status" value="1"/>
</dbReference>
<accession>A0A3Q3N6N6</accession>
<evidence type="ECO:0000259" key="16">
    <source>
        <dbReference type="PROSITE" id="PS50963"/>
    </source>
</evidence>
<dbReference type="InterPro" id="IPR001881">
    <property type="entry name" value="EGF-like_Ca-bd_dom"/>
</dbReference>
<dbReference type="SUPFAM" id="SSF82153">
    <property type="entry name" value="FAS1 domain"/>
    <property type="match status" value="7"/>
</dbReference>
<keyword evidence="4 12" id="KW-1133">Transmembrane helix</keyword>
<dbReference type="PROSITE" id="PS00022">
    <property type="entry name" value="EGF_1"/>
    <property type="match status" value="7"/>
</dbReference>
<feature type="domain" description="EGF-like" evidence="14">
    <location>
        <begin position="1280"/>
        <end position="1317"/>
    </location>
</feature>
<feature type="disulfide bond" evidence="10">
    <location>
        <begin position="1307"/>
        <end position="1316"/>
    </location>
</feature>
<evidence type="ECO:0000313" key="18">
    <source>
        <dbReference type="Proteomes" id="UP000261640"/>
    </source>
</evidence>
<feature type="domain" description="EGF-like" evidence="14">
    <location>
        <begin position="1400"/>
        <end position="1441"/>
    </location>
</feature>
<dbReference type="GeneTree" id="ENSGT00940000156566"/>
<feature type="disulfide bond" evidence="10">
    <location>
        <begin position="1288"/>
        <end position="1305"/>
    </location>
</feature>
<reference evidence="17" key="1">
    <citation type="submission" date="2025-08" db="UniProtKB">
        <authorList>
            <consortium name="Ensembl"/>
        </authorList>
    </citation>
    <scope>IDENTIFICATION</scope>
</reference>
<feature type="domain" description="EGF-like" evidence="14">
    <location>
        <begin position="1235"/>
        <end position="1273"/>
    </location>
</feature>
<dbReference type="Gene3D" id="3.10.100.10">
    <property type="entry name" value="Mannose-Binding Protein A, subunit A"/>
    <property type="match status" value="1"/>
</dbReference>
<dbReference type="InterPro" id="IPR000782">
    <property type="entry name" value="FAS1_domain"/>
</dbReference>
<feature type="domain" description="EGF-like" evidence="14">
    <location>
        <begin position="1839"/>
        <end position="1876"/>
    </location>
</feature>
<keyword evidence="13" id="KW-0732">Signal</keyword>
<feature type="domain" description="FAS1" evidence="15">
    <location>
        <begin position="2145"/>
        <end position="2281"/>
    </location>
</feature>
<dbReference type="CDD" id="cd00055">
    <property type="entry name" value="EGF_Lam"/>
    <property type="match status" value="1"/>
</dbReference>
<dbReference type="InterPro" id="IPR016187">
    <property type="entry name" value="CTDL_fold"/>
</dbReference>
<feature type="domain" description="EGF-like" evidence="14">
    <location>
        <begin position="1358"/>
        <end position="1399"/>
    </location>
</feature>
<keyword evidence="6 10" id="KW-1015">Disulfide bond</keyword>
<dbReference type="GO" id="GO:0005509">
    <property type="term" value="F:calcium ion binding"/>
    <property type="evidence" value="ECO:0007669"/>
    <property type="project" value="InterPro"/>
</dbReference>
<dbReference type="PANTHER" id="PTHR24038">
    <property type="entry name" value="STABILIN"/>
    <property type="match status" value="1"/>
</dbReference>
<feature type="domain" description="FAS1" evidence="15">
    <location>
        <begin position="1575"/>
        <end position="1716"/>
    </location>
</feature>
<dbReference type="PROSITE" id="PS50963">
    <property type="entry name" value="LINK_2"/>
    <property type="match status" value="1"/>
</dbReference>
<feature type="domain" description="EGF-like" evidence="14">
    <location>
        <begin position="1916"/>
        <end position="1956"/>
    </location>
</feature>
<feature type="disulfide bond" evidence="10">
    <location>
        <begin position="1822"/>
        <end position="1831"/>
    </location>
</feature>
<reference evidence="17" key="2">
    <citation type="submission" date="2025-09" db="UniProtKB">
        <authorList>
            <consortium name="Ensembl"/>
        </authorList>
    </citation>
    <scope>IDENTIFICATION</scope>
</reference>
<dbReference type="GO" id="GO:1901492">
    <property type="term" value="P:positive regulation of lymphangiogenesis"/>
    <property type="evidence" value="ECO:0007669"/>
    <property type="project" value="Ensembl"/>
</dbReference>
<dbReference type="SMART" id="SM00181">
    <property type="entry name" value="EGF"/>
    <property type="match status" value="23"/>
</dbReference>
<comment type="caution">
    <text evidence="10">Lacks conserved residue(s) required for the propagation of feature annotation.</text>
</comment>
<feature type="domain" description="EGF-like" evidence="14">
    <location>
        <begin position="778"/>
        <end position="820"/>
    </location>
</feature>
<dbReference type="FunFam" id="2.30.180.10:FF:000005">
    <property type="entry name" value="Stabilin 2"/>
    <property type="match status" value="1"/>
</dbReference>
<dbReference type="GO" id="GO:0005044">
    <property type="term" value="F:scavenger receptor activity"/>
    <property type="evidence" value="ECO:0007669"/>
    <property type="project" value="Ensembl"/>
</dbReference>
<dbReference type="GO" id="GO:0060837">
    <property type="term" value="P:blood vessel endothelial cell differentiation"/>
    <property type="evidence" value="ECO:0007669"/>
    <property type="project" value="Ensembl"/>
</dbReference>
<dbReference type="InterPro" id="IPR024731">
    <property type="entry name" value="NELL2-like_EGF"/>
</dbReference>
<dbReference type="Pfam" id="PF12947">
    <property type="entry name" value="EGF_3"/>
    <property type="match status" value="9"/>
</dbReference>
<feature type="disulfide bond" evidence="11">
    <location>
        <begin position="2054"/>
        <end position="2123"/>
    </location>
</feature>
<feature type="domain" description="EGF-like" evidence="14">
    <location>
        <begin position="301"/>
        <end position="340"/>
    </location>
</feature>
<feature type="domain" description="Link" evidence="16">
    <location>
        <begin position="2032"/>
        <end position="2125"/>
    </location>
</feature>
<feature type="chain" id="PRO_5030974466" evidence="13">
    <location>
        <begin position="19"/>
        <end position="2396"/>
    </location>
</feature>
<keyword evidence="2 10" id="KW-0245">EGF-like domain</keyword>
<feature type="domain" description="FAS1" evidence="15">
    <location>
        <begin position="894"/>
        <end position="1014"/>
    </location>
</feature>
<feature type="domain" description="EGF-like" evidence="14">
    <location>
        <begin position="90"/>
        <end position="130"/>
    </location>
</feature>
<name>A0A3Q3N6N6_9TELE</name>
<dbReference type="SMART" id="SM00180">
    <property type="entry name" value="EGF_Lam"/>
    <property type="match status" value="4"/>
</dbReference>
<keyword evidence="7" id="KW-0675">Receptor</keyword>
<dbReference type="Gene3D" id="2.170.300.10">
    <property type="entry name" value="Tie2 ligand-binding domain superfamily"/>
    <property type="match status" value="2"/>
</dbReference>
<sequence length="2396" mass="257919">MKLCQSLTLLLGIFPGVCQNFCSNSTVLKTRGTCHSCSSSMMISCPAGYRKTPGSMAQDCNLKLPFSGCSFECYREVQLNSCCPGFWGPDCIECPERADRPCSNRGVCSDGLGGDGTCTCQVGFAGTACEDCAPGRYGPTCSSVCSCVHGLCDSGLAGDGRCTCFSGYKGPNCDQESPECASLTCLQNSRCMEEALTGQLVCQCLPGYQKSGDQCLSINPCLQKVCHVHASCVHTGPNQHLCTCNEGYSGDGRVCMAIDPCQSNQGGCSPESSRCVYDGPGKSHCECLPGFENLLNGGCSMRDSCRPDSCHKNANCTTVGPGRVQCTCLQGYAGNGKVCYGNIVQRLNELNTEPGGKWSGQLSNAIALFASLSWQLQNLGPFTVFVPTNKGFRGTSVRTLTADSSKAKYLCKMHLVAGAMTFDTLKKSDTFYILTGKSAEDYLTKIRISGSRKKGVIVQSDVVASNGMIHIINKLMESVSPTVESDAEENLMKIISDYGKFDKFKSLLEKTDMASVLDFPGPLTVFAPSSAAFDAMPDGHLQYLSSAEVRGQILVGGAVVLEAAVEAKNGRLYVVDGVLTPPSIVPVLPHRCDISETKIIKGSSIFGCVYSLSIGSDSLGIPATGCSPLCNATVTIPECCKGFYGPDCRPCPGGHQTPCSTHGQCLDGIEGSGSCKCDSNFRGSRCQYCSSNDKYGPNCDRTCPCVHGQCDNRPESDGRCKPDSCEMGFTGRFCEQRTAPCGVQAQFCHAHADCDFSQGTPRCVCKPGYQGDGITCVESDPCAPPLRGGCSVNAKCIKTGPGTHSCLCLSGWREDGDECQPINNCDAPDRGGCHPNGTCIYVGPGQSDCSCKAGYKGSGRDCEAVNQCVTENGGCHYLASCRLLSSRWTCVCDEGYVGNGQICYGTVEQVRADLTNKSQPFQFTISSPNVTLLVPSSAAVNKMSSEDKSFWTLKGNLPSLIRLQLSVILFTSSVTSLLKTALPVSTLTAVGGATITMSNIAATNGLIHIVDKVLVPDRKLSEGLLATLALRPEFSLFRSYLIGYNLTDEIEQSDYFTIFAPTDTAVTDYLKKMAATALDVNTTRYHVVLSERLLKTDLQPGGYKQTMLGFSFQIGIFPRDRKLFVNDAQINSSNILSGKGVIHGLSGVLQINRNRCDKAAYQKVTVESKFPPRLTLTNQTCNESYQLSKSLRKRKCLFTRMFEDERLLTIGCRMSCLQKNIVRRCCGGFFGQHCEPCPGSMGLPCFGNGVCLDGTNGTGNCRCNKGFNGTACETCQSGKYGVHCDQDCRCKNGRCSDGLKGDGTCECDVGWRGVLCDETDELCGSVKCHTSANCVISRSGPRCLCAAGFEGNGTSCQAKDPCLLDNGGCSLYAVCKRTRPGQRYCVCNSGYSGDGLVCVEINPCLEGNGGCHVNARCVHVGPNKTSCACSDGYAGNGQDCQMINLCQKKNGGCHRHAICNMTGPGVRTCTCFSSLVGNGVTCRGTVGQMKSLMSDSHKDKYAAVLRSHIVMCHTLLPADLSRPRNLTTLSGLVLTTSISINQASVTYSDDVSVNGIIHEINRILFPADVEKDPDLSLNLTDVAERHGYKSFYKLLQDTGVIDLVKDRIHQPLTVFLPSDGIMASLPQEQKDFLFHPDNRAQLVEYLKYHILQSQKIYAEGLIHLDSPRTLQGSPLSFICGGTDDIGEIFINDGKCRIIQRHLIFNGGIAYGIGCLLTPPSLGGRCDEQTNFDLQMNCGLCSSSFDRCPIGAKLKVQRCDLPTMFVSKNLGCRSICTVNFWQPKCCRGHYGRDCLACPGGIGSPCSNHGTCDDGHLGNGTCTCDAGFRGVACEQCSHGFYGPTCKACNCSEHGSCDAGRKGTGVCFCDAGWTGDRCETQQAEVFHCSPSCSPKAVCKENNTCVCRPFYEGDGFTCTVVDMCQVWNGGCAKGATCSQKGEKVSCTCPKDHSGDGFTCQPVDPCVSGDNGGCHEHATCTMTAPGKKKCTCKDNYIGDGVTCEVKQLPISRCLQDNGRCHPDATCTDLHFEDATLGVFHYRSDKGQYKLNYTAAQQACTMEGGSLATYTQLSYAQQGGLNMCAAGWLDQAQVAYPTTYSNPKCGFGHVGIVDYGIRKNLSETWDTFCYRMKEVKCECKPGYVGDGFRCTGNLLQVLRSTPVFSSFVTQILNYSQVSESGKQFVNRLSNLMVQSTLFVPDNSGLPDNQTLSQRDIEFHLSEGQALPLSQLKNGTRIRTRVGSLTVLGVADLLNPLILSFRYINDRFITDSDILASNGIIHVIQAPLKAPPPHKEMHVAHKAGVGVGVVLLLVLVAAAIFVGYHFYSHTTKPFHFQYFKEEEQEEASPADCSRSISNPVYEAAESSTSGAVVSQQLLHLKSIWGFQSQLDVTSQLRSYGWNF</sequence>
<dbReference type="FunFam" id="2.10.25.10:FF:000040">
    <property type="entry name" value="Stabilin 2"/>
    <property type="match status" value="5"/>
</dbReference>
<feature type="disulfide bond" evidence="10">
    <location>
        <begin position="164"/>
        <end position="173"/>
    </location>
</feature>
<protein>
    <submittedName>
        <fullName evidence="17">Stabilin 2</fullName>
    </submittedName>
</protein>
<dbReference type="InterPro" id="IPR056806">
    <property type="entry name" value="EGF_STAB1-2"/>
</dbReference>
<dbReference type="FunFam" id="2.30.180.10:FF:000018">
    <property type="entry name" value="Stabilin 2"/>
    <property type="match status" value="1"/>
</dbReference>
<evidence type="ECO:0000256" key="3">
    <source>
        <dbReference type="ARBA" id="ARBA00022692"/>
    </source>
</evidence>
<feature type="disulfide bond" evidence="10">
    <location>
        <begin position="145"/>
        <end position="162"/>
    </location>
</feature>
<feature type="domain" description="EGF-like" evidence="14">
    <location>
        <begin position="137"/>
        <end position="174"/>
    </location>
</feature>
<evidence type="ECO:0000259" key="15">
    <source>
        <dbReference type="PROSITE" id="PS50213"/>
    </source>
</evidence>
<feature type="disulfide bond" evidence="10">
    <location>
        <begin position="1866"/>
        <end position="1875"/>
    </location>
</feature>
<feature type="domain" description="EGF-like" evidence="14">
    <location>
        <begin position="176"/>
        <end position="216"/>
    </location>
</feature>
<dbReference type="InterPro" id="IPR036378">
    <property type="entry name" value="FAS1_dom_sf"/>
</dbReference>
<dbReference type="InterPro" id="IPR000538">
    <property type="entry name" value="Link_dom"/>
</dbReference>
<feature type="signal peptide" evidence="13">
    <location>
        <begin position="1"/>
        <end position="18"/>
    </location>
</feature>
<dbReference type="PROSITE" id="PS01186">
    <property type="entry name" value="EGF_2"/>
    <property type="match status" value="14"/>
</dbReference>
<feature type="domain" description="FAS1" evidence="15">
    <location>
        <begin position="1021"/>
        <end position="1149"/>
    </location>
</feature>
<feature type="domain" description="EGF-like" evidence="14">
    <location>
        <begin position="217"/>
        <end position="256"/>
    </location>
</feature>
<evidence type="ECO:0000256" key="4">
    <source>
        <dbReference type="ARBA" id="ARBA00022989"/>
    </source>
</evidence>
<evidence type="ECO:0000256" key="1">
    <source>
        <dbReference type="ARBA" id="ARBA00004479"/>
    </source>
</evidence>
<keyword evidence="18" id="KW-1185">Reference proteome</keyword>
<dbReference type="Gene3D" id="2.30.180.10">
    <property type="entry name" value="FAS1 domain"/>
    <property type="match status" value="7"/>
</dbReference>
<feature type="disulfide bond" evidence="10">
    <location>
        <begin position="677"/>
        <end position="686"/>
    </location>
</feature>
<feature type="disulfide bond" evidence="10">
    <location>
        <begin position="120"/>
        <end position="129"/>
    </location>
</feature>
<dbReference type="GO" id="GO:0005540">
    <property type="term" value="F:hyaluronic acid binding"/>
    <property type="evidence" value="ECO:0007669"/>
    <property type="project" value="InterPro"/>
</dbReference>